<evidence type="ECO:0000256" key="10">
    <source>
        <dbReference type="SAM" id="Phobius"/>
    </source>
</evidence>
<proteinExistence type="inferred from homology"/>
<evidence type="ECO:0000256" key="1">
    <source>
        <dbReference type="ARBA" id="ARBA00004609"/>
    </source>
</evidence>
<keyword evidence="6" id="KW-1015">Disulfide bond</keyword>
<feature type="domain" description="Bifunctional inhibitor/plant lipid transfer protein/seed storage helical" evidence="12">
    <location>
        <begin position="29"/>
        <end position="106"/>
    </location>
</feature>
<dbReference type="FunFam" id="1.10.110.10:FF:000001">
    <property type="entry name" value="Bifunctional inhibitor/lipid-transfer protein/seed storage 2S albumin superfamily protein"/>
    <property type="match status" value="1"/>
</dbReference>
<reference evidence="13" key="1">
    <citation type="journal article" date="2014" name="Nat. Commun.">
        <title>The tobacco genome sequence and its comparison with those of tomato and potato.</title>
        <authorList>
            <person name="Sierro N."/>
            <person name="Battey J.N."/>
            <person name="Ouadi S."/>
            <person name="Bakaher N."/>
            <person name="Bovet L."/>
            <person name="Willig A."/>
            <person name="Goepfert S."/>
            <person name="Peitsch M.C."/>
            <person name="Ivanov N.V."/>
        </authorList>
    </citation>
    <scope>NUCLEOTIDE SEQUENCE [LARGE SCALE GENOMIC DNA]</scope>
</reference>
<feature type="signal peptide" evidence="11">
    <location>
        <begin position="1"/>
        <end position="25"/>
    </location>
</feature>
<evidence type="ECO:0000256" key="6">
    <source>
        <dbReference type="ARBA" id="ARBA00023157"/>
    </source>
</evidence>
<evidence type="ECO:0000313" key="13">
    <source>
        <dbReference type="Proteomes" id="UP000790787"/>
    </source>
</evidence>
<comment type="similarity">
    <text evidence="2">Belongs to the plant LTP family.</text>
</comment>
<reference evidence="14" key="2">
    <citation type="submission" date="2025-08" db="UniProtKB">
        <authorList>
            <consortium name="RefSeq"/>
        </authorList>
    </citation>
    <scope>IDENTIFICATION</scope>
    <source>
        <tissue evidence="14">Leaf</tissue>
    </source>
</reference>
<keyword evidence="10" id="KW-0472">Membrane</keyword>
<feature type="transmembrane region" description="Helical" evidence="10">
    <location>
        <begin position="153"/>
        <end position="171"/>
    </location>
</feature>
<evidence type="ECO:0000256" key="8">
    <source>
        <dbReference type="ARBA" id="ARBA00023288"/>
    </source>
</evidence>
<sequence length="172" mass="17037">MASKGTVICMALALIVTMISVEAMAQSDCTSTLITMASCLNFVTGSAETPSAACCSALSGVLQSKPRCLCLIVNGGGSSLGVQINQTQALALPAACKLETPPVSKCNAGNGPVMSPEGAPTEGTPDSSTGIAVSGSKAAGSSNTSDGSPLKALSVQVVVSILLFMASYVSMI</sequence>
<comment type="subcellular location">
    <subcellularLocation>
        <location evidence="1">Cell membrane</location>
        <topology evidence="1">Lipid-anchor</topology>
        <topology evidence="1">GPI-anchor</topology>
    </subcellularLocation>
</comment>
<dbReference type="PANTHER" id="PTHR33044">
    <property type="entry name" value="BIFUNCTIONAL INHIBITOR/LIPID-TRANSFER PROTEIN/SEED STORAGE 2S ALBUMIN SUPERFAMILY PROTEIN-RELATED"/>
    <property type="match status" value="1"/>
</dbReference>
<evidence type="ECO:0000256" key="9">
    <source>
        <dbReference type="SAM" id="MobiDB-lite"/>
    </source>
</evidence>
<protein>
    <submittedName>
        <fullName evidence="14">Non-specific lipid transfer protein GPI-anchored 15-like isoform X1</fullName>
    </submittedName>
    <submittedName>
        <fullName evidence="14">Non-specific lipid-transfer protein-like protein At2g13820 isoform X1</fullName>
    </submittedName>
</protein>
<keyword evidence="8" id="KW-0449">Lipoprotein</keyword>
<dbReference type="SUPFAM" id="SSF47699">
    <property type="entry name" value="Bifunctional inhibitor/lipid-transfer protein/seed storage 2S albumin"/>
    <property type="match status" value="1"/>
</dbReference>
<evidence type="ECO:0000259" key="12">
    <source>
        <dbReference type="SMART" id="SM00499"/>
    </source>
</evidence>
<dbReference type="GO" id="GO:0098552">
    <property type="term" value="C:side of membrane"/>
    <property type="evidence" value="ECO:0007669"/>
    <property type="project" value="UniProtKB-KW"/>
</dbReference>
<dbReference type="KEGG" id="nta:107780125"/>
<dbReference type="Proteomes" id="UP000790787">
    <property type="component" value="Chromosome 14"/>
</dbReference>
<dbReference type="InterPro" id="IPR016140">
    <property type="entry name" value="Bifunc_inhib/LTP/seed_store"/>
</dbReference>
<dbReference type="STRING" id="4097.A0A1S3YVT2"/>
<evidence type="ECO:0000256" key="4">
    <source>
        <dbReference type="ARBA" id="ARBA00022622"/>
    </source>
</evidence>
<dbReference type="RefSeq" id="XP_016456130.1">
    <property type="nucleotide sequence ID" value="XM_016600644.1"/>
</dbReference>
<feature type="chain" id="PRO_5010197370" evidence="11">
    <location>
        <begin position="26"/>
        <end position="172"/>
    </location>
</feature>
<dbReference type="Pfam" id="PF14368">
    <property type="entry name" value="LTP_2"/>
    <property type="match status" value="1"/>
</dbReference>
<dbReference type="OMA" id="CILLMAN"/>
<keyword evidence="3" id="KW-1003">Cell membrane</keyword>
<gene>
    <name evidence="14" type="primary">LOC107780125</name>
</gene>
<dbReference type="GO" id="GO:0005886">
    <property type="term" value="C:plasma membrane"/>
    <property type="evidence" value="ECO:0007669"/>
    <property type="project" value="UniProtKB-SubCell"/>
</dbReference>
<organism evidence="13 14">
    <name type="scientific">Nicotiana tabacum</name>
    <name type="common">Common tobacco</name>
    <dbReference type="NCBI Taxonomy" id="4097"/>
    <lineage>
        <taxon>Eukaryota</taxon>
        <taxon>Viridiplantae</taxon>
        <taxon>Streptophyta</taxon>
        <taxon>Embryophyta</taxon>
        <taxon>Tracheophyta</taxon>
        <taxon>Spermatophyta</taxon>
        <taxon>Magnoliopsida</taxon>
        <taxon>eudicotyledons</taxon>
        <taxon>Gunneridae</taxon>
        <taxon>Pentapetalae</taxon>
        <taxon>asterids</taxon>
        <taxon>lamiids</taxon>
        <taxon>Solanales</taxon>
        <taxon>Solanaceae</taxon>
        <taxon>Nicotianoideae</taxon>
        <taxon>Nicotianeae</taxon>
        <taxon>Nicotiana</taxon>
    </lineage>
</organism>
<keyword evidence="4" id="KW-0336">GPI-anchor</keyword>
<evidence type="ECO:0000256" key="3">
    <source>
        <dbReference type="ARBA" id="ARBA00022475"/>
    </source>
</evidence>
<dbReference type="Gene3D" id="1.10.110.10">
    <property type="entry name" value="Plant lipid-transfer and hydrophobic proteins"/>
    <property type="match status" value="1"/>
</dbReference>
<dbReference type="InterPro" id="IPR036312">
    <property type="entry name" value="Bifun_inhib/LTP/seed_sf"/>
</dbReference>
<dbReference type="OrthoDB" id="1223215at2759"/>
<keyword evidence="10" id="KW-1133">Transmembrane helix</keyword>
<keyword evidence="10" id="KW-0812">Transmembrane</keyword>
<dbReference type="AlphaFoldDB" id="A0A1S3YVT2"/>
<evidence type="ECO:0000256" key="11">
    <source>
        <dbReference type="SAM" id="SignalP"/>
    </source>
</evidence>
<dbReference type="InterPro" id="IPR043325">
    <property type="entry name" value="LTSS"/>
</dbReference>
<dbReference type="SMART" id="SM00499">
    <property type="entry name" value="AAI"/>
    <property type="match status" value="1"/>
</dbReference>
<evidence type="ECO:0000256" key="5">
    <source>
        <dbReference type="ARBA" id="ARBA00022729"/>
    </source>
</evidence>
<evidence type="ECO:0000313" key="14">
    <source>
        <dbReference type="RefSeq" id="XP_016456130.1"/>
    </source>
</evidence>
<evidence type="ECO:0000256" key="7">
    <source>
        <dbReference type="ARBA" id="ARBA00023180"/>
    </source>
</evidence>
<keyword evidence="5 11" id="KW-0732">Signal</keyword>
<name>A0A1S3YVT2_TOBAC</name>
<accession>A0A1S3YVT2</accession>
<dbReference type="GeneID" id="107780125"/>
<keyword evidence="13" id="KW-1185">Reference proteome</keyword>
<evidence type="ECO:0000256" key="2">
    <source>
        <dbReference type="ARBA" id="ARBA00009748"/>
    </source>
</evidence>
<feature type="region of interest" description="Disordered" evidence="9">
    <location>
        <begin position="107"/>
        <end position="147"/>
    </location>
</feature>
<dbReference type="PaxDb" id="4097-A0A1S3YVT2"/>
<keyword evidence="7" id="KW-0325">Glycoprotein</keyword>
<dbReference type="RefSeq" id="XP_016456130.1">
    <property type="nucleotide sequence ID" value="XM_016600644.2"/>
</dbReference>
<dbReference type="CDD" id="cd00010">
    <property type="entry name" value="AAI_LTSS"/>
    <property type="match status" value="1"/>
</dbReference>